<dbReference type="InterPro" id="IPR029058">
    <property type="entry name" value="AB_hydrolase_fold"/>
</dbReference>
<evidence type="ECO:0000256" key="1">
    <source>
        <dbReference type="SAM" id="SignalP"/>
    </source>
</evidence>
<keyword evidence="1" id="KW-0732">Signal</keyword>
<dbReference type="Pfam" id="PF00326">
    <property type="entry name" value="Peptidase_S9"/>
    <property type="match status" value="1"/>
</dbReference>
<sequence>MTIARIRGVVLMMAAAVLAGMVAATAPARAAACNDRDLQYFVPAGKLGCLAVNRFGPTNAETLLVLLHGDLSSGGPVDYLQDLARDLAASRQGLATAVLMRPGYGDGDSHISDGATNERRDHYTHDAANAIAEALRTLRSRTGAMRLVVLGHSGGANLAGVILGRTPGLIDRAMLVSCPCDVARWRQDRGRGPWPNSLSAIDQVKTIPRRTGDALTRVVVVTGQNDTNTPPSLGRDYRQALEAAGIAGSFVEIPGAGHGFNAIARSPVFKAALAGLLDGAPPAAGSAGPASGTAG</sequence>
<dbReference type="SUPFAM" id="SSF53474">
    <property type="entry name" value="alpha/beta-Hydrolases"/>
    <property type="match status" value="1"/>
</dbReference>
<name>A0ABQ1IEM5_9PROT</name>
<dbReference type="RefSeq" id="WP_188576128.1">
    <property type="nucleotide sequence ID" value="NZ_BMDZ01000011.1"/>
</dbReference>
<evidence type="ECO:0000259" key="2">
    <source>
        <dbReference type="Pfam" id="PF00326"/>
    </source>
</evidence>
<feature type="signal peptide" evidence="1">
    <location>
        <begin position="1"/>
        <end position="30"/>
    </location>
</feature>
<protein>
    <recommendedName>
        <fullName evidence="2">Peptidase S9 prolyl oligopeptidase catalytic domain-containing protein</fullName>
    </recommendedName>
</protein>
<feature type="chain" id="PRO_5046337522" description="Peptidase S9 prolyl oligopeptidase catalytic domain-containing protein" evidence="1">
    <location>
        <begin position="31"/>
        <end position="295"/>
    </location>
</feature>
<keyword evidence="4" id="KW-1185">Reference proteome</keyword>
<feature type="domain" description="Peptidase S9 prolyl oligopeptidase catalytic" evidence="2">
    <location>
        <begin position="130"/>
        <end position="261"/>
    </location>
</feature>
<evidence type="ECO:0000313" key="4">
    <source>
        <dbReference type="Proteomes" id="UP000603352"/>
    </source>
</evidence>
<dbReference type="Proteomes" id="UP000603352">
    <property type="component" value="Unassembled WGS sequence"/>
</dbReference>
<dbReference type="EMBL" id="BMDZ01000011">
    <property type="protein sequence ID" value="GGB33660.1"/>
    <property type="molecule type" value="Genomic_DNA"/>
</dbReference>
<dbReference type="Gene3D" id="3.40.50.1820">
    <property type="entry name" value="alpha/beta hydrolase"/>
    <property type="match status" value="1"/>
</dbReference>
<organism evidence="3 4">
    <name type="scientific">Tistrella bauzanensis</name>
    <dbReference type="NCBI Taxonomy" id="657419"/>
    <lineage>
        <taxon>Bacteria</taxon>
        <taxon>Pseudomonadati</taxon>
        <taxon>Pseudomonadota</taxon>
        <taxon>Alphaproteobacteria</taxon>
        <taxon>Geminicoccales</taxon>
        <taxon>Geminicoccaceae</taxon>
        <taxon>Tistrella</taxon>
    </lineage>
</organism>
<gene>
    <name evidence="3" type="ORF">GCM10011505_13860</name>
</gene>
<proteinExistence type="predicted"/>
<reference evidence="4" key="1">
    <citation type="journal article" date="2019" name="Int. J. Syst. Evol. Microbiol.">
        <title>The Global Catalogue of Microorganisms (GCM) 10K type strain sequencing project: providing services to taxonomists for standard genome sequencing and annotation.</title>
        <authorList>
            <consortium name="The Broad Institute Genomics Platform"/>
            <consortium name="The Broad Institute Genome Sequencing Center for Infectious Disease"/>
            <person name="Wu L."/>
            <person name="Ma J."/>
        </authorList>
    </citation>
    <scope>NUCLEOTIDE SEQUENCE [LARGE SCALE GENOMIC DNA]</scope>
    <source>
        <strain evidence="4">CGMCC 1.10188</strain>
    </source>
</reference>
<evidence type="ECO:0000313" key="3">
    <source>
        <dbReference type="EMBL" id="GGB33660.1"/>
    </source>
</evidence>
<dbReference type="InterPro" id="IPR001375">
    <property type="entry name" value="Peptidase_S9_cat"/>
</dbReference>
<accession>A0ABQ1IEM5</accession>
<comment type="caution">
    <text evidence="3">The sequence shown here is derived from an EMBL/GenBank/DDBJ whole genome shotgun (WGS) entry which is preliminary data.</text>
</comment>